<feature type="domain" description="Solute-binding protein family 5" evidence="4">
    <location>
        <begin position="46"/>
        <end position="275"/>
    </location>
</feature>
<dbReference type="PANTHER" id="PTHR30290">
    <property type="entry name" value="PERIPLASMIC BINDING COMPONENT OF ABC TRANSPORTER"/>
    <property type="match status" value="1"/>
</dbReference>
<evidence type="ECO:0000259" key="4">
    <source>
        <dbReference type="Pfam" id="PF00496"/>
    </source>
</evidence>
<dbReference type="EMBL" id="CADCVG010000052">
    <property type="protein sequence ID" value="CAA9453737.1"/>
    <property type="molecule type" value="Genomic_DNA"/>
</dbReference>
<evidence type="ECO:0000256" key="3">
    <source>
        <dbReference type="ARBA" id="ARBA00022729"/>
    </source>
</evidence>
<keyword evidence="3" id="KW-0732">Signal</keyword>
<evidence type="ECO:0000313" key="5">
    <source>
        <dbReference type="EMBL" id="CAA9453737.1"/>
    </source>
</evidence>
<name>A0A6J4QYW1_9ACTN</name>
<keyword evidence="2" id="KW-0813">Transport</keyword>
<dbReference type="InterPro" id="IPR000914">
    <property type="entry name" value="SBP_5_dom"/>
</dbReference>
<dbReference type="GO" id="GO:1904680">
    <property type="term" value="F:peptide transmembrane transporter activity"/>
    <property type="evidence" value="ECO:0007669"/>
    <property type="project" value="TreeGrafter"/>
</dbReference>
<accession>A0A6J4QYW1</accession>
<dbReference type="CDD" id="cd00995">
    <property type="entry name" value="PBP2_NikA_DppA_OppA_like"/>
    <property type="match status" value="1"/>
</dbReference>
<comment type="similarity">
    <text evidence="1">Belongs to the bacterial solute-binding protein 5 family.</text>
</comment>
<dbReference type="Gene3D" id="3.40.190.10">
    <property type="entry name" value="Periplasmic binding protein-like II"/>
    <property type="match status" value="1"/>
</dbReference>
<dbReference type="GO" id="GO:0015833">
    <property type="term" value="P:peptide transport"/>
    <property type="evidence" value="ECO:0007669"/>
    <property type="project" value="TreeGrafter"/>
</dbReference>
<proteinExistence type="inferred from homology"/>
<protein>
    <submittedName>
        <fullName evidence="5">ABC transporter, substrate-binding protein (Cluster 5, nickel/peptides/opines)</fullName>
    </submittedName>
</protein>
<dbReference type="AlphaFoldDB" id="A0A6J4QYW1"/>
<gene>
    <name evidence="5" type="ORF">AVDCRST_MAG14-1275</name>
</gene>
<sequence>MIDAPGPWGSGPFTLVEGYSSLENEVAMIEDRPLAGVWLDTNQPRTDRLVLEANTDHWNKERGPRLERVVFRNNVAHDKALELVCTTEGEIDIVTEVDPSDAERVKSSEHAQLHAVDAMRIVTGVINRFTDDVPLRDANARRALNLAVDRDRLVREGFAGYAHALSGLTPHYAGGFSGAEPYPHDPEEARRLMSEAGWPEGRALRLAATSDVEPVANMLAEDYRNALGIEVELTIIPDEELLVAQHTLVEKVMELPFDVLVHAWIDLNSDAPPAFIHGAYFAADGPFRAGPPLDDFEELMGSFATEIDAERQGEIAAQIDQFVYDEALSVFLVAPQALYAINRHVNFVGHAATFELAETEVNEEHWSRRNGQ</sequence>
<dbReference type="PANTHER" id="PTHR30290:SF9">
    <property type="entry name" value="OLIGOPEPTIDE-BINDING PROTEIN APPA"/>
    <property type="match status" value="1"/>
</dbReference>
<dbReference type="InterPro" id="IPR039424">
    <property type="entry name" value="SBP_5"/>
</dbReference>
<reference evidence="5" key="1">
    <citation type="submission" date="2020-02" db="EMBL/GenBank/DDBJ databases">
        <authorList>
            <person name="Meier V. D."/>
        </authorList>
    </citation>
    <scope>NUCLEOTIDE SEQUENCE</scope>
    <source>
        <strain evidence="5">AVDCRST_MAG14</strain>
    </source>
</reference>
<dbReference type="Pfam" id="PF00496">
    <property type="entry name" value="SBP_bac_5"/>
    <property type="match status" value="1"/>
</dbReference>
<dbReference type="Gene3D" id="3.10.105.10">
    <property type="entry name" value="Dipeptide-binding Protein, Domain 3"/>
    <property type="match status" value="1"/>
</dbReference>
<organism evidence="5">
    <name type="scientific">uncultured Rubrobacteraceae bacterium</name>
    <dbReference type="NCBI Taxonomy" id="349277"/>
    <lineage>
        <taxon>Bacteria</taxon>
        <taxon>Bacillati</taxon>
        <taxon>Actinomycetota</taxon>
        <taxon>Rubrobacteria</taxon>
        <taxon>Rubrobacterales</taxon>
        <taxon>Rubrobacteraceae</taxon>
        <taxon>environmental samples</taxon>
    </lineage>
</organism>
<evidence type="ECO:0000256" key="2">
    <source>
        <dbReference type="ARBA" id="ARBA00022448"/>
    </source>
</evidence>
<dbReference type="SUPFAM" id="SSF53850">
    <property type="entry name" value="Periplasmic binding protein-like II"/>
    <property type="match status" value="1"/>
</dbReference>
<evidence type="ECO:0000256" key="1">
    <source>
        <dbReference type="ARBA" id="ARBA00005695"/>
    </source>
</evidence>